<dbReference type="Proteomes" id="UP000178129">
    <property type="component" value="Unassembled WGS sequence"/>
</dbReference>
<feature type="transmembrane region" description="Helical" evidence="2">
    <location>
        <begin position="432"/>
        <end position="455"/>
    </location>
</feature>
<feature type="transmembrane region" description="Helical" evidence="2">
    <location>
        <begin position="209"/>
        <end position="228"/>
    </location>
</feature>
<dbReference type="PANTHER" id="PTHR23028:SF134">
    <property type="entry name" value="PUTATIVE (AFU_ORTHOLOGUE AFUA_4G08520)-RELATED"/>
    <property type="match status" value="1"/>
</dbReference>
<keyword evidence="2" id="KW-0472">Membrane</keyword>
<feature type="region of interest" description="Disordered" evidence="1">
    <location>
        <begin position="1"/>
        <end position="53"/>
    </location>
</feature>
<accession>A0A1E1L7V2</accession>
<reference evidence="5" key="1">
    <citation type="submission" date="2016-03" db="EMBL/GenBank/DDBJ databases">
        <authorList>
            <person name="Ploux O."/>
        </authorList>
    </citation>
    <scope>NUCLEOTIDE SEQUENCE [LARGE SCALE GENOMIC DNA]</scope>
    <source>
        <strain evidence="5">UK7</strain>
    </source>
</reference>
<evidence type="ECO:0000256" key="1">
    <source>
        <dbReference type="SAM" id="MobiDB-lite"/>
    </source>
</evidence>
<keyword evidence="2" id="KW-1133">Transmembrane helix</keyword>
<keyword evidence="5" id="KW-1185">Reference proteome</keyword>
<name>A0A1E1L7V2_9HELO</name>
<proteinExistence type="predicted"/>
<feature type="domain" description="Acyltransferase 3" evidence="3">
    <location>
        <begin position="109"/>
        <end position="468"/>
    </location>
</feature>
<dbReference type="InterPro" id="IPR050879">
    <property type="entry name" value="Acyltransferase_3"/>
</dbReference>
<feature type="transmembrane region" description="Helical" evidence="2">
    <location>
        <begin position="487"/>
        <end position="512"/>
    </location>
</feature>
<dbReference type="Pfam" id="PF01757">
    <property type="entry name" value="Acyl_transf_3"/>
    <property type="match status" value="1"/>
</dbReference>
<dbReference type="InterPro" id="IPR002656">
    <property type="entry name" value="Acyl_transf_3_dom"/>
</dbReference>
<gene>
    <name evidence="4" type="ORF">RCO7_04350</name>
</gene>
<feature type="compositionally biased region" description="Acidic residues" evidence="1">
    <location>
        <begin position="7"/>
        <end position="19"/>
    </location>
</feature>
<feature type="transmembrane region" description="Helical" evidence="2">
    <location>
        <begin position="355"/>
        <end position="372"/>
    </location>
</feature>
<evidence type="ECO:0000256" key="2">
    <source>
        <dbReference type="SAM" id="Phobius"/>
    </source>
</evidence>
<dbReference type="PANTHER" id="PTHR23028">
    <property type="entry name" value="ACETYLTRANSFERASE"/>
    <property type="match status" value="1"/>
</dbReference>
<feature type="transmembrane region" description="Helical" evidence="2">
    <location>
        <begin position="401"/>
        <end position="420"/>
    </location>
</feature>
<comment type="caution">
    <text evidence="4">The sequence shown here is derived from an EMBL/GenBank/DDBJ whole genome shotgun (WGS) entry which is preliminary data.</text>
</comment>
<dbReference type="InParanoid" id="A0A1E1L7V2"/>
<feature type="transmembrane region" description="Helical" evidence="2">
    <location>
        <begin position="276"/>
        <end position="295"/>
    </location>
</feature>
<dbReference type="GO" id="GO:0016747">
    <property type="term" value="F:acyltransferase activity, transferring groups other than amino-acyl groups"/>
    <property type="evidence" value="ECO:0007669"/>
    <property type="project" value="InterPro"/>
</dbReference>
<protein>
    <recommendedName>
        <fullName evidence="3">Acyltransferase 3 domain-containing protein</fullName>
    </recommendedName>
</protein>
<organism evidence="4 5">
    <name type="scientific">Rhynchosporium graminicola</name>
    <dbReference type="NCBI Taxonomy" id="2792576"/>
    <lineage>
        <taxon>Eukaryota</taxon>
        <taxon>Fungi</taxon>
        <taxon>Dikarya</taxon>
        <taxon>Ascomycota</taxon>
        <taxon>Pezizomycotina</taxon>
        <taxon>Leotiomycetes</taxon>
        <taxon>Helotiales</taxon>
        <taxon>Ploettnerulaceae</taxon>
        <taxon>Rhynchosporium</taxon>
    </lineage>
</organism>
<evidence type="ECO:0000313" key="4">
    <source>
        <dbReference type="EMBL" id="CZT06628.1"/>
    </source>
</evidence>
<evidence type="ECO:0000313" key="5">
    <source>
        <dbReference type="Proteomes" id="UP000178129"/>
    </source>
</evidence>
<feature type="transmembrane region" description="Helical" evidence="2">
    <location>
        <begin position="155"/>
        <end position="178"/>
    </location>
</feature>
<evidence type="ECO:0000259" key="3">
    <source>
        <dbReference type="Pfam" id="PF01757"/>
    </source>
</evidence>
<dbReference type="AlphaFoldDB" id="A0A1E1L7V2"/>
<keyword evidence="2" id="KW-0812">Transmembrane</keyword>
<sequence>MEQGGYFEEEEEEEEEETEPLVHSPDVERGAESSRAAAAAAIKTPSARRGRSVSKTFSRRVLLMLRDVVRATTNQSLMSGEPKIGPRRNLMATIFGFTTSRHDSLRETAWLDGLRGVAALLVMVYHYHLDMFNFSTEAPYGSPKTEWWELWRLPYLRIIWCSGATQVGIFFVLSGFVLSWSSLSSIREGQSEKFVLSLSSSVFRRWMRLFVPCFLIGILSLVQFYTGLIDLAPMARKDTFPAQVMDYIWECQRFANPFHLERVGFDVFMKYNHTMWTMPAEWAGSLAVFLVLLMVSRIRNYTRRTIILVLVPTYCCLSAQWNYWLFTTGILLADYVKQAGGFDQLSANMTRRSRIFWIVMLLLGGWLGGVPQKRDWYERPGYEWTDKFIPQNWRGIDDGGRFLWCWSGIMTIWGFSHFASTRRFFERPSCRYLGKISFMLYLTHRMIGTIVGSWMRKQLPYVLGTPFFRPEEPDVELLVIRGFVRNIFVYLLQWACMLPMALALANWSTILVDEPSVRFAKWVDDIFVSSGAVGLELRAV</sequence>
<dbReference type="EMBL" id="FJUW01000039">
    <property type="protein sequence ID" value="CZT06628.1"/>
    <property type="molecule type" value="Genomic_DNA"/>
</dbReference>